<comment type="similarity">
    <text evidence="2 5">Belongs to the proline oxidase family.</text>
</comment>
<name>B7PVY9_IXOSC</name>
<dbReference type="OrthoDB" id="6491522at2759"/>
<dbReference type="VEuPathDB" id="VectorBase:ISCW007163"/>
<proteinExistence type="inferred from homology"/>
<evidence type="ECO:0000259" key="6">
    <source>
        <dbReference type="Pfam" id="PF01619"/>
    </source>
</evidence>
<dbReference type="VEuPathDB" id="VectorBase:ISCI007163"/>
<reference evidence="8" key="2">
    <citation type="submission" date="2020-05" db="UniProtKB">
        <authorList>
            <consortium name="EnsemblMetazoa"/>
        </authorList>
    </citation>
    <scope>IDENTIFICATION</scope>
    <source>
        <strain evidence="8">wikel</strain>
    </source>
</reference>
<dbReference type="STRING" id="6945.B7PVY9"/>
<dbReference type="EMBL" id="ABJB010644528">
    <property type="status" value="NOT_ANNOTATED_CDS"/>
    <property type="molecule type" value="Genomic_DNA"/>
</dbReference>
<keyword evidence="5" id="KW-0285">Flavoprotein</keyword>
<dbReference type="InterPro" id="IPR029041">
    <property type="entry name" value="FAD-linked_oxidoreductase-like"/>
</dbReference>
<evidence type="ECO:0000313" key="9">
    <source>
        <dbReference type="Proteomes" id="UP000001555"/>
    </source>
</evidence>
<keyword evidence="5" id="KW-0274">FAD</keyword>
<sequence>VQASRDLGVKTLIDAEHVKINPGIDLLALALMAVFNKEQPLIGHTYQCYLTSTQDRLERHLALASSLGVSFGVKLVRGAYMDSERKRALSAGDPSPVFGTYEETNNNYNRLMFVLSSCRLLRRLMWFVADSERECNLVVASHNEESIQTAISEMRALGLQPDDPRVSFGQLLGMYDQTTFPLALGGYNVYKSIPYGPLTELLPYLARRASENRAVLRSPARERCMLAREIRRRLV</sequence>
<dbReference type="HOGENOM" id="CLU_018202_2_1_1"/>
<dbReference type="PANTHER" id="PTHR13914:SF0">
    <property type="entry name" value="PROLINE DEHYDROGENASE 1, MITOCHONDRIAL"/>
    <property type="match status" value="1"/>
</dbReference>
<gene>
    <name evidence="7" type="ORF">IscW_ISCW007163</name>
</gene>
<comment type="pathway">
    <text evidence="1">Amino-acid degradation; L-proline degradation into L-glutamate; L-glutamate from L-proline: step 1/2.</text>
</comment>
<organism>
    <name type="scientific">Ixodes scapularis</name>
    <name type="common">Black-legged tick</name>
    <name type="synonym">Deer tick</name>
    <dbReference type="NCBI Taxonomy" id="6945"/>
    <lineage>
        <taxon>Eukaryota</taxon>
        <taxon>Metazoa</taxon>
        <taxon>Ecdysozoa</taxon>
        <taxon>Arthropoda</taxon>
        <taxon>Chelicerata</taxon>
        <taxon>Arachnida</taxon>
        <taxon>Acari</taxon>
        <taxon>Parasitiformes</taxon>
        <taxon>Ixodida</taxon>
        <taxon>Ixodoidea</taxon>
        <taxon>Ixodidae</taxon>
        <taxon>Ixodinae</taxon>
        <taxon>Ixodes</taxon>
    </lineage>
</organism>
<dbReference type="GO" id="GO:0004657">
    <property type="term" value="F:proline dehydrogenase activity"/>
    <property type="evidence" value="ECO:0007669"/>
    <property type="project" value="UniProtKB-EC"/>
</dbReference>
<protein>
    <recommendedName>
        <fullName evidence="5">Proline dehydrogenase</fullName>
        <ecNumber evidence="5">1.5.5.2</ecNumber>
    </recommendedName>
</protein>
<evidence type="ECO:0000256" key="3">
    <source>
        <dbReference type="ARBA" id="ARBA00023002"/>
    </source>
</evidence>
<accession>B7PVY9</accession>
<dbReference type="AlphaFoldDB" id="B7PVY9"/>
<keyword evidence="9" id="KW-1185">Reference proteome</keyword>
<evidence type="ECO:0000313" key="7">
    <source>
        <dbReference type="EMBL" id="EEC10761.1"/>
    </source>
</evidence>
<dbReference type="Pfam" id="PF01619">
    <property type="entry name" value="Pro_dh"/>
    <property type="match status" value="1"/>
</dbReference>
<evidence type="ECO:0000256" key="1">
    <source>
        <dbReference type="ARBA" id="ARBA00004739"/>
    </source>
</evidence>
<dbReference type="PANTHER" id="PTHR13914">
    <property type="entry name" value="PROLINE OXIDASE"/>
    <property type="match status" value="1"/>
</dbReference>
<dbReference type="EMBL" id="ABJB010014970">
    <property type="status" value="NOT_ANNOTATED_CDS"/>
    <property type="molecule type" value="Genomic_DNA"/>
</dbReference>
<dbReference type="InParanoid" id="B7PVY9"/>
<evidence type="ECO:0000256" key="4">
    <source>
        <dbReference type="ARBA" id="ARBA00023062"/>
    </source>
</evidence>
<feature type="non-terminal residue" evidence="7">
    <location>
        <position position="1"/>
    </location>
</feature>
<dbReference type="EC" id="1.5.5.2" evidence="5"/>
<reference evidence="7 9" key="1">
    <citation type="submission" date="2008-03" db="EMBL/GenBank/DDBJ databases">
        <title>Annotation of Ixodes scapularis.</title>
        <authorList>
            <consortium name="Ixodes scapularis Genome Project Consortium"/>
            <person name="Caler E."/>
            <person name="Hannick L.I."/>
            <person name="Bidwell S."/>
            <person name="Joardar V."/>
            <person name="Thiagarajan M."/>
            <person name="Amedeo P."/>
            <person name="Galinsky K.J."/>
            <person name="Schobel S."/>
            <person name="Inman J."/>
            <person name="Hostetler J."/>
            <person name="Miller J."/>
            <person name="Hammond M."/>
            <person name="Megy K."/>
            <person name="Lawson D."/>
            <person name="Kodira C."/>
            <person name="Sutton G."/>
            <person name="Meyer J."/>
            <person name="Hill C.A."/>
            <person name="Birren B."/>
            <person name="Nene V."/>
            <person name="Collins F."/>
            <person name="Alarcon-Chaidez F."/>
            <person name="Wikel S."/>
            <person name="Strausberg R."/>
        </authorList>
    </citation>
    <scope>NUCLEOTIDE SEQUENCE [LARGE SCALE GENOMIC DNA]</scope>
    <source>
        <strain evidence="9">Wikel</strain>
        <strain evidence="7">Wikel colony</strain>
    </source>
</reference>
<comment type="catalytic activity">
    <reaction evidence="5">
        <text>L-proline + a quinone = (S)-1-pyrroline-5-carboxylate + a quinol + H(+)</text>
        <dbReference type="Rhea" id="RHEA:23784"/>
        <dbReference type="ChEBI" id="CHEBI:15378"/>
        <dbReference type="ChEBI" id="CHEBI:17388"/>
        <dbReference type="ChEBI" id="CHEBI:24646"/>
        <dbReference type="ChEBI" id="CHEBI:60039"/>
        <dbReference type="ChEBI" id="CHEBI:132124"/>
        <dbReference type="EC" id="1.5.5.2"/>
    </reaction>
</comment>
<comment type="function">
    <text evidence="5">Converts proline to delta-1-pyrroline-5-carboxylate.</text>
</comment>
<dbReference type="Gene3D" id="3.20.20.220">
    <property type="match status" value="1"/>
</dbReference>
<feature type="non-terminal residue" evidence="7">
    <location>
        <position position="235"/>
    </location>
</feature>
<evidence type="ECO:0000256" key="2">
    <source>
        <dbReference type="ARBA" id="ARBA00005869"/>
    </source>
</evidence>
<evidence type="ECO:0000313" key="8">
    <source>
        <dbReference type="EnsemblMetazoa" id="ISCW007163-PA"/>
    </source>
</evidence>
<dbReference type="EnsemblMetazoa" id="ISCW007163-RA">
    <property type="protein sequence ID" value="ISCW007163-PA"/>
    <property type="gene ID" value="ISCW007163"/>
</dbReference>
<dbReference type="GO" id="GO:0006562">
    <property type="term" value="P:L-proline catabolic process"/>
    <property type="evidence" value="ECO:0007669"/>
    <property type="project" value="InterPro"/>
</dbReference>
<dbReference type="PaxDb" id="6945-B7PVY9"/>
<comment type="cofactor">
    <cofactor evidence="5">
        <name>FAD</name>
        <dbReference type="ChEBI" id="CHEBI:57692"/>
    </cofactor>
</comment>
<dbReference type="SUPFAM" id="SSF51730">
    <property type="entry name" value="FAD-linked oxidoreductase"/>
    <property type="match status" value="1"/>
</dbReference>
<evidence type="ECO:0000256" key="5">
    <source>
        <dbReference type="RuleBase" id="RU364054"/>
    </source>
</evidence>
<dbReference type="InterPro" id="IPR015659">
    <property type="entry name" value="Proline_oxidase"/>
</dbReference>
<keyword evidence="4 5" id="KW-0642">Proline metabolism</keyword>
<dbReference type="InterPro" id="IPR002872">
    <property type="entry name" value="Proline_DH_dom"/>
</dbReference>
<dbReference type="EMBL" id="DS803490">
    <property type="protein sequence ID" value="EEC10761.1"/>
    <property type="molecule type" value="Genomic_DNA"/>
</dbReference>
<dbReference type="VEuPathDB" id="VectorBase:ISCP_011611"/>
<dbReference type="Proteomes" id="UP000001555">
    <property type="component" value="Unassembled WGS sequence"/>
</dbReference>
<feature type="domain" description="Proline dehydrogenase" evidence="6">
    <location>
        <begin position="2"/>
        <end position="215"/>
    </location>
</feature>
<keyword evidence="3 5" id="KW-0560">Oxidoreductase</keyword>